<dbReference type="Proteomes" id="UP000589036">
    <property type="component" value="Unassembled WGS sequence"/>
</dbReference>
<feature type="domain" description="Purine catabolism PurC-like" evidence="1">
    <location>
        <begin position="8"/>
        <end position="123"/>
    </location>
</feature>
<evidence type="ECO:0000259" key="1">
    <source>
        <dbReference type="Pfam" id="PF07905"/>
    </source>
</evidence>
<evidence type="ECO:0000313" key="3">
    <source>
        <dbReference type="EMBL" id="NYE50290.1"/>
    </source>
</evidence>
<dbReference type="Pfam" id="PF13556">
    <property type="entry name" value="HTH_30"/>
    <property type="match status" value="1"/>
</dbReference>
<dbReference type="RefSeq" id="WP_179645795.1">
    <property type="nucleotide sequence ID" value="NZ_BAAAYY010000014.1"/>
</dbReference>
<protein>
    <submittedName>
        <fullName evidence="3">Purine catabolism regulator</fullName>
    </submittedName>
</protein>
<keyword evidence="4" id="KW-1185">Reference proteome</keyword>
<dbReference type="PANTHER" id="PTHR33744:SF1">
    <property type="entry name" value="DNA-BINDING TRANSCRIPTIONAL ACTIVATOR ADER"/>
    <property type="match status" value="1"/>
</dbReference>
<organism evidence="3 4">
    <name type="scientific">Spinactinospora alkalitolerans</name>
    <dbReference type="NCBI Taxonomy" id="687207"/>
    <lineage>
        <taxon>Bacteria</taxon>
        <taxon>Bacillati</taxon>
        <taxon>Actinomycetota</taxon>
        <taxon>Actinomycetes</taxon>
        <taxon>Streptosporangiales</taxon>
        <taxon>Nocardiopsidaceae</taxon>
        <taxon>Spinactinospora</taxon>
    </lineage>
</organism>
<dbReference type="InterPro" id="IPR012914">
    <property type="entry name" value="PucR_dom"/>
</dbReference>
<gene>
    <name evidence="3" type="ORF">HDA32_005410</name>
</gene>
<comment type="caution">
    <text evidence="3">The sequence shown here is derived from an EMBL/GenBank/DDBJ whole genome shotgun (WGS) entry which is preliminary data.</text>
</comment>
<dbReference type="EMBL" id="JACCCC010000001">
    <property type="protein sequence ID" value="NYE50290.1"/>
    <property type="molecule type" value="Genomic_DNA"/>
</dbReference>
<reference evidence="3 4" key="1">
    <citation type="submission" date="2020-07" db="EMBL/GenBank/DDBJ databases">
        <title>Sequencing the genomes of 1000 actinobacteria strains.</title>
        <authorList>
            <person name="Klenk H.-P."/>
        </authorList>
    </citation>
    <scope>NUCLEOTIDE SEQUENCE [LARGE SCALE GENOMIC DNA]</scope>
    <source>
        <strain evidence="3 4">CXB654</strain>
    </source>
</reference>
<evidence type="ECO:0000259" key="2">
    <source>
        <dbReference type="Pfam" id="PF13556"/>
    </source>
</evidence>
<dbReference type="Pfam" id="PF07905">
    <property type="entry name" value="PucR"/>
    <property type="match status" value="1"/>
</dbReference>
<dbReference type="AlphaFoldDB" id="A0A852U8N8"/>
<sequence length="508" mass="54426">MALTVGGLVELPGLQVRVVAGRSGLGREVRWAHVTELADPVPWLRGGELVLTVGLGIGASEHEQREYVHRLFDAGCAGLGFALDTWIERIPPVVPRVAEELGFPLLQVEGETPFIAVVEAVADHHARARLREQQRVLTAQDAMVRAALRAGFRGVLHELAGATEGDAVLLDPNGMIRETSAQAERPWHAAVRTAATSGARPHGMTVFQDGDAAVLMQSLGMSGNALGWLALRCASPVSSHTRVLANHAASLLAVDLQRSRAARRERNRGRARSLALLLDDAAPAHLAEHAPALLALPAAPYEVAAYPARRPEDLLDPAADAVHDLMGDTAAAERTAVCAVPGALVAVLPEFAEARPRLGERLLEALRGAAHGPDRAGACAARDAAELRTAALRAQRAAAVGPGYHHADDVDAWSLLRRSIPRAAAEEFTTRVLGRLREHDERNGSALLVSLRRYLERDANIEAAARDLGVHRNTLRTRLRAAERVSGTPLTARHRMELALALSLDEGY</sequence>
<feature type="domain" description="PucR C-terminal helix-turn-helix" evidence="2">
    <location>
        <begin position="447"/>
        <end position="503"/>
    </location>
</feature>
<evidence type="ECO:0000313" key="4">
    <source>
        <dbReference type="Proteomes" id="UP000589036"/>
    </source>
</evidence>
<dbReference type="InterPro" id="IPR051448">
    <property type="entry name" value="CdaR-like_regulators"/>
</dbReference>
<dbReference type="PANTHER" id="PTHR33744">
    <property type="entry name" value="CARBOHYDRATE DIACID REGULATOR"/>
    <property type="match status" value="1"/>
</dbReference>
<dbReference type="InterPro" id="IPR042070">
    <property type="entry name" value="PucR_C-HTH_sf"/>
</dbReference>
<name>A0A852U8N8_9ACTN</name>
<dbReference type="Gene3D" id="1.10.10.2840">
    <property type="entry name" value="PucR C-terminal helix-turn-helix domain"/>
    <property type="match status" value="1"/>
</dbReference>
<dbReference type="InterPro" id="IPR025736">
    <property type="entry name" value="PucR_C-HTH_dom"/>
</dbReference>
<proteinExistence type="predicted"/>
<accession>A0A852U8N8</accession>